<dbReference type="Proteomes" id="UP000315783">
    <property type="component" value="Unassembled WGS sequence"/>
</dbReference>
<dbReference type="SMART" id="SM00976">
    <property type="entry name" value="Telo_bind"/>
    <property type="match status" value="1"/>
</dbReference>
<keyword evidence="7" id="KW-0238">DNA-binding</keyword>
<dbReference type="SUPFAM" id="SSF50249">
    <property type="entry name" value="Nucleic acid-binding proteins"/>
    <property type="match status" value="2"/>
</dbReference>
<feature type="compositionally biased region" description="Basic residues" evidence="9">
    <location>
        <begin position="376"/>
        <end position="385"/>
    </location>
</feature>
<evidence type="ECO:0000256" key="9">
    <source>
        <dbReference type="SAM" id="MobiDB-lite"/>
    </source>
</evidence>
<dbReference type="PANTHER" id="PTHR14513:SF0">
    <property type="entry name" value="PROTECTION OF TELOMERES PROTEIN 1"/>
    <property type="match status" value="1"/>
</dbReference>
<evidence type="ECO:0000256" key="8">
    <source>
        <dbReference type="ARBA" id="ARBA00023242"/>
    </source>
</evidence>
<feature type="domain" description="Telomeric single stranded DNA binding POT1/Cdc13" evidence="10">
    <location>
        <begin position="8"/>
        <end position="154"/>
    </location>
</feature>
<evidence type="ECO:0000259" key="10">
    <source>
        <dbReference type="SMART" id="SM00976"/>
    </source>
</evidence>
<dbReference type="FunFam" id="2.40.50.140:FF:000303">
    <property type="entry name" value="Protection of telomeres protein 1"/>
    <property type="match status" value="1"/>
</dbReference>
<dbReference type="OrthoDB" id="2186770at2759"/>
<sequence>MAPQAASFTAIEQVLDGHVTSGTRINVIGIVVDFRAPVPTRREDYKAQIRFYDESTQDDASKSLTINIFRKEDAMPRPSCGDVVVIFGAKVQSYQSELSLMTNWSTDVYVFTASSILKPPQDAKGALQALVKTASRPLTAADFAHVSAFYHRIDKERVPTADEYYHNTAKSVHVKEKFSLLKDVACDRFVDVIAEVVREPYDMGDKFTLWISDYTEHSNFYNFSMPGLVQSRSDPYNYTLGSNTAEDDWRGPYGKHSLQITCWEPHVAAIRANKISFGSWISIRNLQIKFGRNSSNLEGFLRGDQQYHNKIYISVLTPREDGDDMDPRLKDTIRRRREYGREKKKQLESIDDAARAGQKRRAALQDRPKPPDPNAKSRRNERRRAARDAAASEHSLDCKKPSTPEPDAPKTNLNSTIKCENEKQPISSVAELLEQVYFETLIGKEAVKLPLPFINANYRACVRVKDYLPHNLNEFAFAKLETKLEDCLSDAGDMSSDDDEDHNMDQFVDAKKIVGWEWRFYLLLEDARDTGSDQKDKVWVTVDNHAAQCLLNMNACDLKNSKSVVSSLRDKMFQLWGDLEEQKSKRLRRKEKAEKQARANGPPMDSDDEEASAAVTPSNRPFACCIKQYGVKIQEVDEAKADAGKGRRWKRMYGLFGTQIFVPDTAKIE</sequence>
<dbReference type="GO" id="GO:0010521">
    <property type="term" value="F:telomerase inhibitor activity"/>
    <property type="evidence" value="ECO:0007669"/>
    <property type="project" value="TreeGrafter"/>
</dbReference>
<dbReference type="Pfam" id="PF02765">
    <property type="entry name" value="POT1"/>
    <property type="match status" value="1"/>
</dbReference>
<accession>A0A545VBY7</accession>
<dbReference type="PANTHER" id="PTHR14513">
    <property type="entry name" value="PROTECTION OF TELOMERES 1"/>
    <property type="match status" value="1"/>
</dbReference>
<keyword evidence="8" id="KW-0539">Nucleus</keyword>
<comment type="caution">
    <text evidence="11">The sequence shown here is derived from an EMBL/GenBank/DDBJ whole genome shotgun (WGS) entry which is preliminary data.</text>
</comment>
<dbReference type="Pfam" id="PF16686">
    <property type="entry name" value="POT1PC"/>
    <property type="match status" value="1"/>
</dbReference>
<dbReference type="Gene3D" id="2.40.50.140">
    <property type="entry name" value="Nucleic acid-binding proteins"/>
    <property type="match status" value="2"/>
</dbReference>
<dbReference type="GO" id="GO:0032210">
    <property type="term" value="P:regulation of telomere maintenance via telomerase"/>
    <property type="evidence" value="ECO:0007669"/>
    <property type="project" value="TreeGrafter"/>
</dbReference>
<protein>
    <recommendedName>
        <fullName evidence="4">Protection of telomeres protein 1</fullName>
    </recommendedName>
</protein>
<evidence type="ECO:0000256" key="2">
    <source>
        <dbReference type="ARBA" id="ARBA00004574"/>
    </source>
</evidence>
<dbReference type="GO" id="GO:0016233">
    <property type="term" value="P:telomere capping"/>
    <property type="evidence" value="ECO:0007669"/>
    <property type="project" value="TreeGrafter"/>
</dbReference>
<evidence type="ECO:0000313" key="11">
    <source>
        <dbReference type="EMBL" id="TQV99237.1"/>
    </source>
</evidence>
<evidence type="ECO:0000256" key="5">
    <source>
        <dbReference type="ARBA" id="ARBA00022454"/>
    </source>
</evidence>
<keyword evidence="6" id="KW-0779">Telomere</keyword>
<evidence type="ECO:0000256" key="6">
    <source>
        <dbReference type="ARBA" id="ARBA00022895"/>
    </source>
</evidence>
<feature type="region of interest" description="Disordered" evidence="9">
    <location>
        <begin position="585"/>
        <end position="615"/>
    </location>
</feature>
<feature type="compositionally biased region" description="Basic and acidic residues" evidence="9">
    <location>
        <begin position="386"/>
        <end position="402"/>
    </location>
</feature>
<dbReference type="InterPro" id="IPR012340">
    <property type="entry name" value="NA-bd_OB-fold"/>
</dbReference>
<dbReference type="STRING" id="43265.A0A545VBY7"/>
<proteinExistence type="inferred from homology"/>
<evidence type="ECO:0000313" key="12">
    <source>
        <dbReference type="Proteomes" id="UP000315783"/>
    </source>
</evidence>
<dbReference type="InterPro" id="IPR028389">
    <property type="entry name" value="POT1"/>
</dbReference>
<comment type="subcellular location">
    <subcellularLocation>
        <location evidence="2">Chromosome</location>
        <location evidence="2">Telomere</location>
    </subcellularLocation>
    <subcellularLocation>
        <location evidence="1">Nucleus</location>
    </subcellularLocation>
</comment>
<organism evidence="11 12">
    <name type="scientific">Cordyceps javanica</name>
    <dbReference type="NCBI Taxonomy" id="43265"/>
    <lineage>
        <taxon>Eukaryota</taxon>
        <taxon>Fungi</taxon>
        <taxon>Dikarya</taxon>
        <taxon>Ascomycota</taxon>
        <taxon>Pezizomycotina</taxon>
        <taxon>Sordariomycetes</taxon>
        <taxon>Hypocreomycetidae</taxon>
        <taxon>Hypocreales</taxon>
        <taxon>Cordycipitaceae</taxon>
        <taxon>Cordyceps</taxon>
    </lineage>
</organism>
<evidence type="ECO:0000256" key="4">
    <source>
        <dbReference type="ARBA" id="ARBA00015253"/>
    </source>
</evidence>
<dbReference type="InterPro" id="IPR032042">
    <property type="entry name" value="POT1PC"/>
</dbReference>
<dbReference type="EMBL" id="SPUK01000002">
    <property type="protein sequence ID" value="TQV99237.1"/>
    <property type="molecule type" value="Genomic_DNA"/>
</dbReference>
<dbReference type="GO" id="GO:0000783">
    <property type="term" value="C:nuclear telomere cap complex"/>
    <property type="evidence" value="ECO:0007669"/>
    <property type="project" value="TreeGrafter"/>
</dbReference>
<gene>
    <name evidence="11" type="ORF">IF1G_01452</name>
</gene>
<keyword evidence="5" id="KW-0158">Chromosome</keyword>
<dbReference type="AlphaFoldDB" id="A0A545VBY7"/>
<dbReference type="GO" id="GO:0098505">
    <property type="term" value="F:G-rich strand telomeric DNA binding"/>
    <property type="evidence" value="ECO:0007669"/>
    <property type="project" value="TreeGrafter"/>
</dbReference>
<name>A0A545VBY7_9HYPO</name>
<evidence type="ECO:0000256" key="3">
    <source>
        <dbReference type="ARBA" id="ARBA00008442"/>
    </source>
</evidence>
<feature type="region of interest" description="Disordered" evidence="9">
    <location>
        <begin position="318"/>
        <end position="414"/>
    </location>
</feature>
<comment type="similarity">
    <text evidence="3">Belongs to the telombin family.</text>
</comment>
<reference evidence="11 12" key="1">
    <citation type="journal article" date="2019" name="Appl. Microbiol. Biotechnol.">
        <title>Genome sequence of Isaria javanica and comparative genome analysis insights into family S53 peptidase evolution in fungal entomopathogens.</title>
        <authorList>
            <person name="Lin R."/>
            <person name="Zhang X."/>
            <person name="Xin B."/>
            <person name="Zou M."/>
            <person name="Gao Y."/>
            <person name="Qin F."/>
            <person name="Hu Q."/>
            <person name="Xie B."/>
            <person name="Cheng X."/>
        </authorList>
    </citation>
    <scope>NUCLEOTIDE SEQUENCE [LARGE SCALE GENOMIC DNA]</scope>
    <source>
        <strain evidence="11 12">IJ1G</strain>
    </source>
</reference>
<dbReference type="InterPro" id="IPR011564">
    <property type="entry name" value="Telomer_end-bd_POT1/Cdc13"/>
</dbReference>
<evidence type="ECO:0000256" key="7">
    <source>
        <dbReference type="ARBA" id="ARBA00023125"/>
    </source>
</evidence>
<feature type="compositionally biased region" description="Basic and acidic residues" evidence="9">
    <location>
        <begin position="339"/>
        <end position="354"/>
    </location>
</feature>
<keyword evidence="12" id="KW-1185">Reference proteome</keyword>
<evidence type="ECO:0000256" key="1">
    <source>
        <dbReference type="ARBA" id="ARBA00004123"/>
    </source>
</evidence>